<dbReference type="InterPro" id="IPR046955">
    <property type="entry name" value="PHR1-like"/>
</dbReference>
<evidence type="ECO:0000256" key="2">
    <source>
        <dbReference type="ARBA" id="ARBA00023015"/>
    </source>
</evidence>
<protein>
    <submittedName>
        <fullName evidence="7">Uncharacterized protein</fullName>
    </submittedName>
</protein>
<dbReference type="InterPro" id="IPR006447">
    <property type="entry name" value="Myb_dom_plants"/>
</dbReference>
<feature type="compositionally biased region" description="Low complexity" evidence="5">
    <location>
        <begin position="398"/>
        <end position="408"/>
    </location>
</feature>
<name>A0A6A2Z377_HIBSY</name>
<feature type="compositionally biased region" description="Low complexity" evidence="5">
    <location>
        <begin position="221"/>
        <end position="236"/>
    </location>
</feature>
<dbReference type="PANTHER" id="PTHR31499">
    <property type="entry name" value="MYB FAMILY TRANSCRIPTION FACTOR PHL11"/>
    <property type="match status" value="1"/>
</dbReference>
<evidence type="ECO:0000256" key="1">
    <source>
        <dbReference type="ARBA" id="ARBA00004123"/>
    </source>
</evidence>
<dbReference type="Gene3D" id="1.10.10.60">
    <property type="entry name" value="Homeodomain-like"/>
    <property type="match status" value="1"/>
</dbReference>
<dbReference type="GO" id="GO:0003700">
    <property type="term" value="F:DNA-binding transcription factor activity"/>
    <property type="evidence" value="ECO:0007669"/>
    <property type="project" value="InterPro"/>
</dbReference>
<keyword evidence="4" id="KW-0539">Nucleus</keyword>
<accession>A0A6A2Z377</accession>
<keyword evidence="8" id="KW-1185">Reference proteome</keyword>
<feature type="region of interest" description="Disordered" evidence="5">
    <location>
        <begin position="221"/>
        <end position="251"/>
    </location>
</feature>
<evidence type="ECO:0000256" key="6">
    <source>
        <dbReference type="SAM" id="Phobius"/>
    </source>
</evidence>
<evidence type="ECO:0000256" key="3">
    <source>
        <dbReference type="ARBA" id="ARBA00023163"/>
    </source>
</evidence>
<evidence type="ECO:0000313" key="7">
    <source>
        <dbReference type="EMBL" id="KAE8685869.1"/>
    </source>
</evidence>
<evidence type="ECO:0000256" key="5">
    <source>
        <dbReference type="SAM" id="MobiDB-lite"/>
    </source>
</evidence>
<evidence type="ECO:0000313" key="8">
    <source>
        <dbReference type="Proteomes" id="UP000436088"/>
    </source>
</evidence>
<keyword evidence="3" id="KW-0804">Transcription</keyword>
<gene>
    <name evidence="7" type="ORF">F3Y22_tig00111088pilonHSYRG00053</name>
</gene>
<feature type="transmembrane region" description="Helical" evidence="6">
    <location>
        <begin position="126"/>
        <end position="149"/>
    </location>
</feature>
<reference evidence="7" key="1">
    <citation type="submission" date="2019-09" db="EMBL/GenBank/DDBJ databases">
        <title>Draft genome information of white flower Hibiscus syriacus.</title>
        <authorList>
            <person name="Kim Y.-M."/>
        </authorList>
    </citation>
    <scope>NUCLEOTIDE SEQUENCE [LARGE SCALE GENOMIC DNA]</scope>
    <source>
        <strain evidence="7">YM2019G1</strain>
    </source>
</reference>
<dbReference type="PANTHER" id="PTHR31499:SF40">
    <property type="entry name" value="DNA-DIRECTED RNA POLYMERASE II SUBUNIT RPB1-LIKE"/>
    <property type="match status" value="1"/>
</dbReference>
<sequence length="447" mass="49430">MGEISSEMKSVPVENDVVDQNSDEFRRSVLGKQVLAAGRGDHVNGQQLLHQGDDNNTFLASQEIHGNPTVFKVDDDVGNEGVQKMKEKPKLTLTKDNKPRLRWTKELHAYFVDVCNRLGGPHRVMFILFQMLMGSLSPCITSFLLVPYVTVIRPYMTLMMMRIEFYFFVTVFDGATPKAVLDLMDIDGLGVRHVKSHLQKYRLGRYADKESTEAGNTGVSFSQVAGSSSSVTPSNSIPYDNRRGRRNSKNGKGELYLKLEVEKHAQRCLEAQRMYLYNALERACKKFANQYIGSGTTGNTVLYRQAPAGLGNFTTIQAGPSGFGTSATTMPPFYFNQQNASGFGTSTTTLPPFYFNQQNAYPAYNKPTTLASLGNQQLPFGCQQQAASFHAAPQGGFSSSSGYSGSSSHQNTLPGVASPMDWPDDEDQIRALLNWDDDEPKNLDKAL</sequence>
<dbReference type="EMBL" id="VEPZ02001227">
    <property type="protein sequence ID" value="KAE8685869.1"/>
    <property type="molecule type" value="Genomic_DNA"/>
</dbReference>
<keyword evidence="2" id="KW-0805">Transcription regulation</keyword>
<evidence type="ECO:0000256" key="4">
    <source>
        <dbReference type="ARBA" id="ARBA00023242"/>
    </source>
</evidence>
<proteinExistence type="predicted"/>
<dbReference type="NCBIfam" id="TIGR01557">
    <property type="entry name" value="myb_SHAQKYF"/>
    <property type="match status" value="1"/>
</dbReference>
<keyword evidence="6" id="KW-0812">Transmembrane</keyword>
<feature type="region of interest" description="Disordered" evidence="5">
    <location>
        <begin position="398"/>
        <end position="427"/>
    </location>
</feature>
<dbReference type="GO" id="GO:0003677">
    <property type="term" value="F:DNA binding"/>
    <property type="evidence" value="ECO:0007669"/>
    <property type="project" value="InterPro"/>
</dbReference>
<keyword evidence="6" id="KW-0472">Membrane</keyword>
<comment type="subcellular location">
    <subcellularLocation>
        <location evidence="1">Nucleus</location>
    </subcellularLocation>
</comment>
<dbReference type="Proteomes" id="UP000436088">
    <property type="component" value="Unassembled WGS sequence"/>
</dbReference>
<dbReference type="AlphaFoldDB" id="A0A6A2Z377"/>
<keyword evidence="6" id="KW-1133">Transmembrane helix</keyword>
<organism evidence="7 8">
    <name type="scientific">Hibiscus syriacus</name>
    <name type="common">Rose of Sharon</name>
    <dbReference type="NCBI Taxonomy" id="106335"/>
    <lineage>
        <taxon>Eukaryota</taxon>
        <taxon>Viridiplantae</taxon>
        <taxon>Streptophyta</taxon>
        <taxon>Embryophyta</taxon>
        <taxon>Tracheophyta</taxon>
        <taxon>Spermatophyta</taxon>
        <taxon>Magnoliopsida</taxon>
        <taxon>eudicotyledons</taxon>
        <taxon>Gunneridae</taxon>
        <taxon>Pentapetalae</taxon>
        <taxon>rosids</taxon>
        <taxon>malvids</taxon>
        <taxon>Malvales</taxon>
        <taxon>Malvaceae</taxon>
        <taxon>Malvoideae</taxon>
        <taxon>Hibiscus</taxon>
    </lineage>
</organism>
<comment type="caution">
    <text evidence="7">The sequence shown here is derived from an EMBL/GenBank/DDBJ whole genome shotgun (WGS) entry which is preliminary data.</text>
</comment>
<dbReference type="GO" id="GO:0005634">
    <property type="term" value="C:nucleus"/>
    <property type="evidence" value="ECO:0007669"/>
    <property type="project" value="UniProtKB-SubCell"/>
</dbReference>